<dbReference type="Gene3D" id="3.40.50.1820">
    <property type="entry name" value="alpha/beta hydrolase"/>
    <property type="match status" value="1"/>
</dbReference>
<protein>
    <recommendedName>
        <fullName evidence="3">Alpha/beta hydrolase</fullName>
    </recommendedName>
</protein>
<evidence type="ECO:0000313" key="2">
    <source>
        <dbReference type="Proteomes" id="UP001570071"/>
    </source>
</evidence>
<dbReference type="Proteomes" id="UP001570071">
    <property type="component" value="Unassembled WGS sequence"/>
</dbReference>
<comment type="caution">
    <text evidence="1">The sequence shown here is derived from an EMBL/GenBank/DDBJ whole genome shotgun (WGS) entry which is preliminary data.</text>
</comment>
<sequence>MEDLGSNKKHIKDYRIYYIEGSGYFPMLEQPQQFNTTLMKAVQSVK</sequence>
<gene>
    <name evidence="1" type="ORF">AB6D66_24115</name>
</gene>
<dbReference type="InterPro" id="IPR029058">
    <property type="entry name" value="AB_hydrolase_fold"/>
</dbReference>
<dbReference type="EMBL" id="JBFSSG010000099">
    <property type="protein sequence ID" value="MEZ8724166.1"/>
    <property type="molecule type" value="Genomic_DNA"/>
</dbReference>
<dbReference type="RefSeq" id="WP_017632796.1">
    <property type="nucleotide sequence ID" value="NZ_JBFSSG010000099.1"/>
</dbReference>
<evidence type="ECO:0000313" key="1">
    <source>
        <dbReference type="EMBL" id="MEZ8724166.1"/>
    </source>
</evidence>
<evidence type="ECO:0008006" key="3">
    <source>
        <dbReference type="Google" id="ProtNLM"/>
    </source>
</evidence>
<accession>A0ABV4N3T2</accession>
<name>A0ABV4N3T2_9VIBR</name>
<keyword evidence="2" id="KW-1185">Reference proteome</keyword>
<reference evidence="1 2" key="1">
    <citation type="journal article" date="2024" name="ISME J.">
        <title>Tailless and filamentous prophages are predominant in marine Vibrio.</title>
        <authorList>
            <person name="Steensen K."/>
            <person name="Seneca J."/>
            <person name="Bartlau N."/>
            <person name="Yu X.A."/>
            <person name="Hussain F.A."/>
            <person name="Polz M.F."/>
        </authorList>
    </citation>
    <scope>NUCLEOTIDE SEQUENCE [LARGE SCALE GENOMIC DNA]</scope>
    <source>
        <strain evidence="1 2">10N.239.312.F12</strain>
    </source>
</reference>
<organism evidence="1 2">
    <name type="scientific">Vibrio pomeroyi</name>
    <dbReference type="NCBI Taxonomy" id="198832"/>
    <lineage>
        <taxon>Bacteria</taxon>
        <taxon>Pseudomonadati</taxon>
        <taxon>Pseudomonadota</taxon>
        <taxon>Gammaproteobacteria</taxon>
        <taxon>Vibrionales</taxon>
        <taxon>Vibrionaceae</taxon>
        <taxon>Vibrio</taxon>
    </lineage>
</organism>
<dbReference type="SUPFAM" id="SSF53474">
    <property type="entry name" value="alpha/beta-Hydrolases"/>
    <property type="match status" value="1"/>
</dbReference>
<proteinExistence type="predicted"/>